<dbReference type="Proteomes" id="UP000510934">
    <property type="component" value="Plasmid pBS1142"/>
</dbReference>
<dbReference type="AlphaFoldDB" id="A0A7D5W4K6"/>
<accession>A0A7D5W4K6</accession>
<evidence type="ECO:0000313" key="2">
    <source>
        <dbReference type="Proteomes" id="UP000510934"/>
    </source>
</evidence>
<geneLocation type="plasmid" evidence="2">
    <name>pbs1142</name>
</geneLocation>
<evidence type="ECO:0000313" key="1">
    <source>
        <dbReference type="EMBL" id="QLJ17428.1"/>
    </source>
</evidence>
<name>A0A7D5W4K6_PSEPU</name>
<keyword evidence="1" id="KW-0614">Plasmid</keyword>
<dbReference type="EMBL" id="CP059054">
    <property type="protein sequence ID" value="QLJ17428.1"/>
    <property type="molecule type" value="Genomic_DNA"/>
</dbReference>
<reference evidence="1 2" key="1">
    <citation type="journal article" date="2009" name="Mikrobiologiia">
        <title>[Phenanthren biodegradation and interaction of Pseudomonas putida BS3701 and Burkholderia sp.BS3702 in plant rhizosphere].</title>
        <authorList>
            <person name="Ovchinnikova A.A."/>
            <person name="Vetrova A.A."/>
            <person name="Filonov A.E."/>
            <person name="Boronin A.M."/>
        </authorList>
    </citation>
    <scope>NUCLEOTIDE SEQUENCE [LARGE SCALE GENOMIC DNA]</scope>
    <source>
        <strain evidence="1 2">BS3701</strain>
        <plasmid evidence="2">pbs1142</plasmid>
    </source>
</reference>
<proteinExistence type="predicted"/>
<sequence>MNDPLSEWCWDGTSIESIKGLAAQYRLSLSDLVDDHFVGGWPSSVPEPYRGFIRGGVDRTEADRIENSMAGRSYYMQILACDQNQRALVMRGVVDLYTDAECYYVVETSAAAALAWADSYRVQAAPNA</sequence>
<protein>
    <submittedName>
        <fullName evidence="1">Uncharacterized protein</fullName>
    </submittedName>
</protein>
<dbReference type="RefSeq" id="WP_180690214.1">
    <property type="nucleotide sequence ID" value="NZ_CP059054.1"/>
</dbReference>
<gene>
    <name evidence="1" type="ORF">H0H12_29855</name>
</gene>
<organism evidence="1 2">
    <name type="scientific">Pseudomonas putida</name>
    <name type="common">Arthrobacter siderocapsulatus</name>
    <dbReference type="NCBI Taxonomy" id="303"/>
    <lineage>
        <taxon>Bacteria</taxon>
        <taxon>Pseudomonadati</taxon>
        <taxon>Pseudomonadota</taxon>
        <taxon>Gammaproteobacteria</taxon>
        <taxon>Pseudomonadales</taxon>
        <taxon>Pseudomonadaceae</taxon>
        <taxon>Pseudomonas</taxon>
    </lineage>
</organism>